<dbReference type="GO" id="GO:0006631">
    <property type="term" value="P:fatty acid metabolic process"/>
    <property type="evidence" value="ECO:0007669"/>
    <property type="project" value="TreeGrafter"/>
</dbReference>
<evidence type="ECO:0000259" key="3">
    <source>
        <dbReference type="PROSITE" id="PS51228"/>
    </source>
</evidence>
<evidence type="ECO:0000313" key="4">
    <source>
        <dbReference type="EMBL" id="GFH05592.1"/>
    </source>
</evidence>
<dbReference type="InterPro" id="IPR014352">
    <property type="entry name" value="FERM/acyl-CoA-bd_prot_sf"/>
</dbReference>
<dbReference type="AlphaFoldDB" id="A0A699YR31"/>
<accession>A0A699YR31</accession>
<comment type="similarity">
    <text evidence="1">Belongs to the ACBP family.</text>
</comment>
<feature type="domain" description="ACB" evidence="3">
    <location>
        <begin position="94"/>
        <end position="186"/>
    </location>
</feature>
<organism evidence="4 5">
    <name type="scientific">Haematococcus lacustris</name>
    <name type="common">Green alga</name>
    <name type="synonym">Haematococcus pluvialis</name>
    <dbReference type="NCBI Taxonomy" id="44745"/>
    <lineage>
        <taxon>Eukaryota</taxon>
        <taxon>Viridiplantae</taxon>
        <taxon>Chlorophyta</taxon>
        <taxon>core chlorophytes</taxon>
        <taxon>Chlorophyceae</taxon>
        <taxon>CS clade</taxon>
        <taxon>Chlamydomonadales</taxon>
        <taxon>Haematococcaceae</taxon>
        <taxon>Haematococcus</taxon>
    </lineage>
</organism>
<dbReference type="GO" id="GO:0000062">
    <property type="term" value="F:fatty-acyl-CoA binding"/>
    <property type="evidence" value="ECO:0007669"/>
    <property type="project" value="InterPro"/>
</dbReference>
<dbReference type="EMBL" id="BLLF01000002">
    <property type="protein sequence ID" value="GFH05592.1"/>
    <property type="molecule type" value="Genomic_DNA"/>
</dbReference>
<name>A0A699YR31_HAELA</name>
<reference evidence="4 5" key="1">
    <citation type="submission" date="2020-02" db="EMBL/GenBank/DDBJ databases">
        <title>Draft genome sequence of Haematococcus lacustris strain NIES-144.</title>
        <authorList>
            <person name="Morimoto D."/>
            <person name="Nakagawa S."/>
            <person name="Yoshida T."/>
            <person name="Sawayama S."/>
        </authorList>
    </citation>
    <scope>NUCLEOTIDE SEQUENCE [LARGE SCALE GENOMIC DNA]</scope>
    <source>
        <strain evidence="4 5">NIES-144</strain>
    </source>
</reference>
<keyword evidence="2" id="KW-0446">Lipid-binding</keyword>
<evidence type="ECO:0000256" key="1">
    <source>
        <dbReference type="ARBA" id="ARBA00005567"/>
    </source>
</evidence>
<dbReference type="SUPFAM" id="SSF47027">
    <property type="entry name" value="Acyl-CoA binding protein"/>
    <property type="match status" value="1"/>
</dbReference>
<dbReference type="PANTHER" id="PTHR23310:SF62">
    <property type="entry name" value="ACYL-COA BINDING PROTEIN 1, ISOFORM A"/>
    <property type="match status" value="1"/>
</dbReference>
<evidence type="ECO:0000313" key="5">
    <source>
        <dbReference type="Proteomes" id="UP000485058"/>
    </source>
</evidence>
<dbReference type="Gene3D" id="1.20.80.10">
    <property type="match status" value="1"/>
</dbReference>
<dbReference type="InterPro" id="IPR000582">
    <property type="entry name" value="Acyl-CoA-binding_protein"/>
</dbReference>
<keyword evidence="5" id="KW-1185">Reference proteome</keyword>
<dbReference type="Pfam" id="PF00887">
    <property type="entry name" value="ACBP"/>
    <property type="match status" value="1"/>
</dbReference>
<comment type="caution">
    <text evidence="4">The sequence shown here is derived from an EMBL/GenBank/DDBJ whole genome shotgun (WGS) entry which is preliminary data.</text>
</comment>
<dbReference type="Proteomes" id="UP000485058">
    <property type="component" value="Unassembled WGS sequence"/>
</dbReference>
<protein>
    <submittedName>
        <fullName evidence="4">ACB domain-containing protein</fullName>
    </submittedName>
</protein>
<proteinExistence type="inferred from homology"/>
<dbReference type="PANTHER" id="PTHR23310">
    <property type="entry name" value="ACYL-COA-BINDING PROTEIN, ACBP"/>
    <property type="match status" value="1"/>
</dbReference>
<sequence>MVAPRSSLAEQAVASLHSAGDDQEALEEAIQAAAFLDAIPGDDRQKLRAARFRLRKIKEAAAKGVASADRSPHIKAEYNPAEFDVLTSVDQGQQVPRYEKLSWRMLSRPGGAIAKPDDFYRLYALHMQVTQGDNTTERPMWAERGGLDFDGRARWDAWTALKGLDTDKARLRFVRLYYEFTPAALYKDTRGAQ</sequence>
<dbReference type="PROSITE" id="PS51228">
    <property type="entry name" value="ACB_2"/>
    <property type="match status" value="1"/>
</dbReference>
<evidence type="ECO:0000256" key="2">
    <source>
        <dbReference type="ARBA" id="ARBA00023121"/>
    </source>
</evidence>
<gene>
    <name evidence="4" type="ORF">HaLaN_00079</name>
</gene>
<dbReference type="InterPro" id="IPR035984">
    <property type="entry name" value="Acyl-CoA-binding_sf"/>
</dbReference>